<dbReference type="OrthoDB" id="5322008at2"/>
<sequence length="292" mass="34833">MSQNFTYPLPNFSDSKKSVTFWRYSRFWARKLLYFSQINFFIKTLNEEKNNHLKYFFQERSYACYNVIRRFCDKSFSANDRVKTLLYDVDKGLKTFTFFPEKKNIFTLKDEENTFEIVLDQNHHVCEEGFWAIKLKFNTQVILQASFCFTLENNILIACIQGYKHENLDSLKINKICTKKFFGLRPADLIIECIKILTKVLNCNATLGVYEKNQIRSKKGQSKGYYVNYQKIWLENGGKLIKISKYKYYKLSHSRKKMEEIPSQKRSMYKKRFAILNEIETNLNQIFLNNAS</sequence>
<dbReference type="RefSeq" id="WP_137620072.1">
    <property type="nucleotide sequence ID" value="NZ_NXLZ01000002.1"/>
</dbReference>
<evidence type="ECO:0000313" key="2">
    <source>
        <dbReference type="Proteomes" id="UP000308838"/>
    </source>
</evidence>
<dbReference type="Pfam" id="PF04393">
    <property type="entry name" value="DUF535"/>
    <property type="match status" value="1"/>
</dbReference>
<accession>A0A4U7BIQ6</accession>
<comment type="caution">
    <text evidence="1">The sequence shown here is derived from an EMBL/GenBank/DDBJ whole genome shotgun (WGS) entry which is preliminary data.</text>
</comment>
<proteinExistence type="predicted"/>
<name>A0A4U7BIQ6_9BACT</name>
<organism evidence="1 2">
    <name type="scientific">Campylobacter estrildidarum</name>
    <dbReference type="NCBI Taxonomy" id="2510189"/>
    <lineage>
        <taxon>Bacteria</taxon>
        <taxon>Pseudomonadati</taxon>
        <taxon>Campylobacterota</taxon>
        <taxon>Epsilonproteobacteria</taxon>
        <taxon>Campylobacterales</taxon>
        <taxon>Campylobacteraceae</taxon>
        <taxon>Campylobacter</taxon>
    </lineage>
</organism>
<dbReference type="PANTHER" id="PTHR38785:SF1">
    <property type="entry name" value="HOMOLOG OF VIRK"/>
    <property type="match status" value="1"/>
</dbReference>
<evidence type="ECO:0008006" key="3">
    <source>
        <dbReference type="Google" id="ProtNLM"/>
    </source>
</evidence>
<dbReference type="InterPro" id="IPR007488">
    <property type="entry name" value="DUF535"/>
</dbReference>
<keyword evidence="2" id="KW-1185">Reference proteome</keyword>
<dbReference type="Proteomes" id="UP000308838">
    <property type="component" value="Unassembled WGS sequence"/>
</dbReference>
<dbReference type="EMBL" id="NXLZ01000002">
    <property type="protein sequence ID" value="TKX31723.1"/>
    <property type="molecule type" value="Genomic_DNA"/>
</dbReference>
<dbReference type="GO" id="GO:0006974">
    <property type="term" value="P:DNA damage response"/>
    <property type="evidence" value="ECO:0007669"/>
    <property type="project" value="TreeGrafter"/>
</dbReference>
<evidence type="ECO:0000313" key="1">
    <source>
        <dbReference type="EMBL" id="TKX31723.1"/>
    </source>
</evidence>
<dbReference type="AlphaFoldDB" id="A0A4U7BIQ6"/>
<reference evidence="1 2" key="1">
    <citation type="submission" date="2018-05" db="EMBL/GenBank/DDBJ databases">
        <title>Novel Campyloabacter and Helicobacter Species and Strains.</title>
        <authorList>
            <person name="Mannion A.J."/>
            <person name="Shen Z."/>
            <person name="Fox J.G."/>
        </authorList>
    </citation>
    <scope>NUCLEOTIDE SEQUENCE [LARGE SCALE GENOMIC DNA]</scope>
    <source>
        <strain evidence="2">MIT17-664</strain>
    </source>
</reference>
<protein>
    <recommendedName>
        <fullName evidence="3">DUF535 domain-containing protein</fullName>
    </recommendedName>
</protein>
<gene>
    <name evidence="1" type="ORF">CQA69_01460</name>
</gene>
<dbReference type="PANTHER" id="PTHR38785">
    <property type="entry name" value="HOMOLOG OF VIRK"/>
    <property type="match status" value="1"/>
</dbReference>